<dbReference type="CDD" id="cd07042">
    <property type="entry name" value="STAS_SulP_like_sulfate_transporter"/>
    <property type="match status" value="1"/>
</dbReference>
<evidence type="ECO:0000256" key="4">
    <source>
        <dbReference type="ARBA" id="ARBA00023136"/>
    </source>
</evidence>
<evidence type="ECO:0000313" key="9">
    <source>
        <dbReference type="RefSeq" id="XP_021085658.1"/>
    </source>
</evidence>
<evidence type="ECO:0000256" key="1">
    <source>
        <dbReference type="ARBA" id="ARBA00004141"/>
    </source>
</evidence>
<evidence type="ECO:0000256" key="2">
    <source>
        <dbReference type="ARBA" id="ARBA00022692"/>
    </source>
</evidence>
<dbReference type="SUPFAM" id="SSF52091">
    <property type="entry name" value="SpoIIaa-like"/>
    <property type="match status" value="1"/>
</dbReference>
<gene>
    <name evidence="9" type="primary">Slc26a6</name>
</gene>
<dbReference type="InterPro" id="IPR036513">
    <property type="entry name" value="STAS_dom_sf"/>
</dbReference>
<dbReference type="PROSITE" id="PS50801">
    <property type="entry name" value="STAS"/>
    <property type="match status" value="1"/>
</dbReference>
<evidence type="ECO:0000256" key="3">
    <source>
        <dbReference type="ARBA" id="ARBA00022989"/>
    </source>
</evidence>
<sequence length="790" mass="86548">MPVSFPAWRHLPAGSGLPLELSEQRRSSYLRAMGLSDGSEHGAQQTQALLSAAQEMELQRRDYHVERPLLNQGQLEDLGRWGPVPTTYQWRSWFRCSRARAHALLLHHVPVLGWLPRYPVRDWLLGDLLSGLSVAIMQLPQGLAYALLAGLPPMFGLYSSFYPVFVYFLFGTSRHISVGTFAVMSVMVGGVTESLTADDAFLQSLNATVDDARVQVAYTLSFLVGLFQVGLGLVHFGFVVTYLSEPLVRSYTTAASVQVLVSQLKYVFGIKLNSHSGPLSVIYTVLEVCAKLPETVPGTVVTALVAGVVLVMVKMLNEKLKRHLPLPIPGELLTLIGATGISFGAKLNERFHIDVVGNITTGLIPPVPPKTELFATLVGNAFAIAVVGFAIAISLGKIFALRHGYRVDSNQELVALGLSNLIGGFFQCFPVSCSMSRSLVQEGTGGNTQVAGAVSSLFILLIILKLGELFRDLPKAVLAAVIIVNLKGMMKQFSDVCSLWKANRVDLLIWLVTFVATILLNLDIGLAVSIVFSLLLVVIRMQLPYYSILGQVPDTDIYRDVAEYSGAMEVPGVKVFRSSATIYFANAELYSDSLKQKCGVDVDHLITQKKKRIKKQEMKMKRMKKTTTSQKQGASSKISSVSVNVNTTFEDIKSNDVEGAEAKVHQREELEDAVTSSQEDVKAPTVNTLKSLGLPQPGFHTLILDLSTLSFVDTVCIKTLKNIFRDFREIEVEVYIAACYSPVITQLEAGQFFGDDITKQHLFVSVHDAVTFALHHRKSGPKNPASATKL</sequence>
<proteinExistence type="predicted"/>
<feature type="transmembrane region" description="Helical" evidence="6">
    <location>
        <begin position="216"/>
        <end position="243"/>
    </location>
</feature>
<protein>
    <submittedName>
        <fullName evidence="9">Solute carrier family 26 member 6 isoform X1</fullName>
    </submittedName>
</protein>
<organism evidence="8 9">
    <name type="scientific">Mesocricetus auratus</name>
    <name type="common">Golden hamster</name>
    <dbReference type="NCBI Taxonomy" id="10036"/>
    <lineage>
        <taxon>Eukaryota</taxon>
        <taxon>Metazoa</taxon>
        <taxon>Chordata</taxon>
        <taxon>Craniata</taxon>
        <taxon>Vertebrata</taxon>
        <taxon>Euteleostomi</taxon>
        <taxon>Mammalia</taxon>
        <taxon>Eutheria</taxon>
        <taxon>Euarchontoglires</taxon>
        <taxon>Glires</taxon>
        <taxon>Rodentia</taxon>
        <taxon>Myomorpha</taxon>
        <taxon>Muroidea</taxon>
        <taxon>Cricetidae</taxon>
        <taxon>Cricetinae</taxon>
        <taxon>Mesocricetus</taxon>
    </lineage>
</organism>
<keyword evidence="2 6" id="KW-0812">Transmembrane</keyword>
<dbReference type="GO" id="GO:0008271">
    <property type="term" value="F:secondary active sulfate transmembrane transporter activity"/>
    <property type="evidence" value="ECO:0007669"/>
    <property type="project" value="InterPro"/>
</dbReference>
<feature type="transmembrane region" description="Helical" evidence="6">
    <location>
        <begin position="373"/>
        <end position="401"/>
    </location>
</feature>
<feature type="region of interest" description="Disordered" evidence="5">
    <location>
        <begin position="617"/>
        <end position="637"/>
    </location>
</feature>
<dbReference type="InterPro" id="IPR002645">
    <property type="entry name" value="STAS_dom"/>
</dbReference>
<dbReference type="RefSeq" id="XP_021085658.1">
    <property type="nucleotide sequence ID" value="XM_021229999.2"/>
</dbReference>
<feature type="transmembrane region" description="Helical" evidence="6">
    <location>
        <begin position="176"/>
        <end position="195"/>
    </location>
</feature>
<dbReference type="InterPro" id="IPR018045">
    <property type="entry name" value="S04_transporter_CS"/>
</dbReference>
<name>A0A3Q0CY75_MESAU</name>
<dbReference type="PROSITE" id="PS01130">
    <property type="entry name" value="SLC26A"/>
    <property type="match status" value="1"/>
</dbReference>
<dbReference type="PANTHER" id="PTHR11814">
    <property type="entry name" value="SULFATE TRANSPORTER"/>
    <property type="match status" value="1"/>
</dbReference>
<feature type="transmembrane region" description="Helical" evidence="6">
    <location>
        <begin position="143"/>
        <end position="170"/>
    </location>
</feature>
<dbReference type="CTD" id="65010"/>
<evidence type="ECO:0000256" key="5">
    <source>
        <dbReference type="SAM" id="MobiDB-lite"/>
    </source>
</evidence>
<evidence type="ECO:0000256" key="6">
    <source>
        <dbReference type="SAM" id="Phobius"/>
    </source>
</evidence>
<reference evidence="9" key="1">
    <citation type="submission" date="2025-08" db="UniProtKB">
        <authorList>
            <consortium name="RefSeq"/>
        </authorList>
    </citation>
    <scope>IDENTIFICATION</scope>
    <source>
        <tissue evidence="9">Liver</tissue>
    </source>
</reference>
<keyword evidence="3 6" id="KW-1133">Transmembrane helix</keyword>
<dbReference type="AlphaFoldDB" id="A0A3Q0CY75"/>
<dbReference type="GeneID" id="110339200"/>
<evidence type="ECO:0000313" key="8">
    <source>
        <dbReference type="Proteomes" id="UP000886700"/>
    </source>
</evidence>
<dbReference type="OrthoDB" id="288203at2759"/>
<keyword evidence="8" id="KW-1185">Reference proteome</keyword>
<evidence type="ECO:0000259" key="7">
    <source>
        <dbReference type="PROSITE" id="PS50801"/>
    </source>
</evidence>
<comment type="subcellular location">
    <subcellularLocation>
        <location evidence="1">Membrane</location>
        <topology evidence="1">Multi-pass membrane protein</topology>
    </subcellularLocation>
</comment>
<feature type="domain" description="STAS" evidence="7">
    <location>
        <begin position="563"/>
        <end position="773"/>
    </location>
</feature>
<dbReference type="Gene3D" id="3.30.750.24">
    <property type="entry name" value="STAS domain"/>
    <property type="match status" value="1"/>
</dbReference>
<dbReference type="GO" id="GO:0016020">
    <property type="term" value="C:membrane"/>
    <property type="evidence" value="ECO:0007669"/>
    <property type="project" value="UniProtKB-SubCell"/>
</dbReference>
<feature type="transmembrane region" description="Helical" evidence="6">
    <location>
        <begin position="328"/>
        <end position="345"/>
    </location>
</feature>
<accession>A0A3Q0CY75</accession>
<feature type="transmembrane region" description="Helical" evidence="6">
    <location>
        <begin position="508"/>
        <end position="539"/>
    </location>
</feature>
<dbReference type="Proteomes" id="UP000886700">
    <property type="component" value="Unplaced"/>
</dbReference>
<dbReference type="STRING" id="10036.ENSMAUP00000014516"/>
<dbReference type="InterPro" id="IPR011547">
    <property type="entry name" value="SLC26A/SulP_dom"/>
</dbReference>
<dbReference type="InterPro" id="IPR001902">
    <property type="entry name" value="SLC26A/SulP_fam"/>
</dbReference>
<dbReference type="Pfam" id="PF01740">
    <property type="entry name" value="STAS"/>
    <property type="match status" value="1"/>
</dbReference>
<dbReference type="NCBIfam" id="TIGR00815">
    <property type="entry name" value="sulP"/>
    <property type="match status" value="1"/>
</dbReference>
<keyword evidence="4 6" id="KW-0472">Membrane</keyword>
<dbReference type="Pfam" id="PF00916">
    <property type="entry name" value="Sulfate_transp"/>
    <property type="match status" value="1"/>
</dbReference>